<feature type="compositionally biased region" description="Acidic residues" evidence="2">
    <location>
        <begin position="336"/>
        <end position="386"/>
    </location>
</feature>
<evidence type="ECO:0000256" key="2">
    <source>
        <dbReference type="SAM" id="MobiDB-lite"/>
    </source>
</evidence>
<name>A0A2H6C3S4_TETHA</name>
<dbReference type="PANTHER" id="PTHR33392">
    <property type="entry name" value="POLYISOPRENYL-TEICHOIC ACID--PEPTIDOGLYCAN TEICHOIC ACID TRANSFERASE TAGU"/>
    <property type="match status" value="1"/>
</dbReference>
<dbReference type="InterPro" id="IPR004474">
    <property type="entry name" value="LytR_CpsA_psr"/>
</dbReference>
<feature type="compositionally biased region" description="Polar residues" evidence="2">
    <location>
        <begin position="418"/>
        <end position="429"/>
    </location>
</feature>
<dbReference type="Pfam" id="PF03816">
    <property type="entry name" value="LytR_cpsA_psr"/>
    <property type="match status" value="1"/>
</dbReference>
<proteinExistence type="inferred from homology"/>
<dbReference type="EMBL" id="BDEC01000056">
    <property type="protein sequence ID" value="GBD68549.1"/>
    <property type="molecule type" value="Genomic_DNA"/>
</dbReference>
<evidence type="ECO:0000256" key="1">
    <source>
        <dbReference type="ARBA" id="ARBA00006068"/>
    </source>
</evidence>
<dbReference type="RefSeq" id="WP_061840511.1">
    <property type="nucleotide sequence ID" value="NZ_BAABQP010000013.1"/>
</dbReference>
<comment type="caution">
    <text evidence="3">The sequence shown here is derived from an EMBL/GenBank/DDBJ whole genome shotgun (WGS) entry which is preliminary data.</text>
</comment>
<reference evidence="3 4" key="1">
    <citation type="submission" date="2016-05" db="EMBL/GenBank/DDBJ databases">
        <title>Whole genome sequencing of Tetragenococcus halophilus subsp. halophilus NISL 7118.</title>
        <authorList>
            <person name="Shiwa Y."/>
            <person name="Nishimura I."/>
            <person name="Yoshikawa H."/>
            <person name="Koyama Y."/>
            <person name="Oguma T."/>
        </authorList>
    </citation>
    <scope>NUCLEOTIDE SEQUENCE [LARGE SCALE GENOMIC DNA]</scope>
    <source>
        <strain evidence="3 4">NISL 7118</strain>
    </source>
</reference>
<dbReference type="InterPro" id="IPR050922">
    <property type="entry name" value="LytR/CpsA/Psr_CW_biosynth"/>
</dbReference>
<dbReference type="Proteomes" id="UP000236214">
    <property type="component" value="Unassembled WGS sequence"/>
</dbReference>
<keyword evidence="4" id="KW-1185">Reference proteome</keyword>
<feature type="compositionally biased region" description="Low complexity" evidence="2">
    <location>
        <begin position="387"/>
        <end position="400"/>
    </location>
</feature>
<dbReference type="NCBIfam" id="TIGR00350">
    <property type="entry name" value="lytR_cpsA_psr"/>
    <property type="match status" value="1"/>
</dbReference>
<protein>
    <submittedName>
        <fullName evidence="3">Putative LytR family regulatory protein</fullName>
    </submittedName>
</protein>
<sequence length="429" mass="48351">MRLYQKIIVGILTALALVVAGITAYGMQALDDANSAINNINEEINRRSGKRDKEVSIADREPFSILLLGVDSGGLGRKEDDEDPARTDSMMVVTVNPEKEESTIVSLERDIMADMLDDGQTFDKLNHAYAYDGVSLTMDVVEQLLDIPIDHYATINLQGMTDLIDAMGGIEVDNKIDFTLEGVHVPDGKHKLDGEKGLAYARMRKDDPEGDIGRQRRQREVVTKIVDKLVSIDSVSNYRSLLNAVEENSKTDLSWNDMLDIASNYYPAFDNVEQEQLQGQNQMINGVSYQILGMNELLDLQNQLKRELELPTSEELEIDPQNEYSQNGFIGNQFYDDSDETDSQEDDEQESENPNEAEDPNEENPETQEQEPELPTEPQEPDETQEQEPQAPQEEVPQENYEQPAIPSYDPVYEQEADTGNNGLFNVYQ</sequence>
<dbReference type="Gene3D" id="3.40.630.190">
    <property type="entry name" value="LCP protein"/>
    <property type="match status" value="1"/>
</dbReference>
<accession>A0A2H6C3S4</accession>
<evidence type="ECO:0000313" key="3">
    <source>
        <dbReference type="EMBL" id="GBD68549.1"/>
    </source>
</evidence>
<gene>
    <name evidence="3" type="ORF">TEHN7118_1355</name>
</gene>
<dbReference type="PANTHER" id="PTHR33392:SF6">
    <property type="entry name" value="POLYISOPRENYL-TEICHOIC ACID--PEPTIDOGLYCAN TEICHOIC ACID TRANSFERASE TAGU"/>
    <property type="match status" value="1"/>
</dbReference>
<dbReference type="AlphaFoldDB" id="A0A2H6C3S4"/>
<organism evidence="3 4">
    <name type="scientific">Tetragenococcus halophilus subsp. halophilus</name>
    <dbReference type="NCBI Taxonomy" id="1513897"/>
    <lineage>
        <taxon>Bacteria</taxon>
        <taxon>Bacillati</taxon>
        <taxon>Bacillota</taxon>
        <taxon>Bacilli</taxon>
        <taxon>Lactobacillales</taxon>
        <taxon>Enterococcaceae</taxon>
        <taxon>Tetragenococcus</taxon>
    </lineage>
</organism>
<evidence type="ECO:0000313" key="4">
    <source>
        <dbReference type="Proteomes" id="UP000236214"/>
    </source>
</evidence>
<feature type="region of interest" description="Disordered" evidence="2">
    <location>
        <begin position="312"/>
        <end position="429"/>
    </location>
</feature>
<comment type="similarity">
    <text evidence="1">Belongs to the LytR/CpsA/Psr (LCP) family.</text>
</comment>